<organism evidence="1 2">
    <name type="scientific">Candidatus Cryptobacteroides faecavium</name>
    <dbReference type="NCBI Taxonomy" id="2840762"/>
    <lineage>
        <taxon>Bacteria</taxon>
        <taxon>Pseudomonadati</taxon>
        <taxon>Bacteroidota</taxon>
        <taxon>Bacteroidia</taxon>
        <taxon>Bacteroidales</taxon>
        <taxon>Candidatus Cryptobacteroides</taxon>
    </lineage>
</organism>
<proteinExistence type="predicted"/>
<evidence type="ECO:0000313" key="1">
    <source>
        <dbReference type="EMBL" id="MBO8471283.1"/>
    </source>
</evidence>
<evidence type="ECO:0000313" key="2">
    <source>
        <dbReference type="Proteomes" id="UP000823603"/>
    </source>
</evidence>
<reference evidence="1" key="1">
    <citation type="submission" date="2020-10" db="EMBL/GenBank/DDBJ databases">
        <authorList>
            <person name="Gilroy R."/>
        </authorList>
    </citation>
    <scope>NUCLEOTIDE SEQUENCE</scope>
    <source>
        <strain evidence="1">B2-22910</strain>
    </source>
</reference>
<reference evidence="1" key="2">
    <citation type="journal article" date="2021" name="PeerJ">
        <title>Extensive microbial diversity within the chicken gut microbiome revealed by metagenomics and culture.</title>
        <authorList>
            <person name="Gilroy R."/>
            <person name="Ravi A."/>
            <person name="Getino M."/>
            <person name="Pursley I."/>
            <person name="Horton D.L."/>
            <person name="Alikhan N.F."/>
            <person name="Baker D."/>
            <person name="Gharbi K."/>
            <person name="Hall N."/>
            <person name="Watson M."/>
            <person name="Adriaenssens E.M."/>
            <person name="Foster-Nyarko E."/>
            <person name="Jarju S."/>
            <person name="Secka A."/>
            <person name="Antonio M."/>
            <person name="Oren A."/>
            <person name="Chaudhuri R.R."/>
            <person name="La Ragione R."/>
            <person name="Hildebrand F."/>
            <person name="Pallen M.J."/>
        </authorList>
    </citation>
    <scope>NUCLEOTIDE SEQUENCE</scope>
    <source>
        <strain evidence="1">B2-22910</strain>
    </source>
</reference>
<sequence>FSAGRLMISAFASFPGSREVLSPGADAALSFLPGLNVAWSGMDGQVSVTCYASSGTFYAREKGVSASGMSGGPFFRECRVSADARYSVRGVEVFSEAALDAARLSAAALAGCKFSIGDSFFLASGVRYYPAGYDPGYAGAIRSGSKCTNEYGASVSGSFLCGKYVQLQGRTGFGSSAVRHQGSFSLDISHAPSPKYGVDAASSQLKAVFSYRCQLSGAWSIQCRILERMRTYAPKSRTDMRCDIAYSTGVWSASLRLNVLRSTGISLLSYAECGCRSGKFYIYARCGIFRADNWDDRIYAYERDAPGNFSVPAFYGRGFWSSAAGRISLFKRGKLYIRASYTGYPWLSPSSEKKKPGKAELKLQFVLDM</sequence>
<gene>
    <name evidence="1" type="ORF">IAB82_05755</name>
</gene>
<dbReference type="AlphaFoldDB" id="A0A9D9IGF0"/>
<dbReference type="Proteomes" id="UP000823603">
    <property type="component" value="Unassembled WGS sequence"/>
</dbReference>
<accession>A0A9D9IGF0</accession>
<dbReference type="EMBL" id="JADIMB010000084">
    <property type="protein sequence ID" value="MBO8471283.1"/>
    <property type="molecule type" value="Genomic_DNA"/>
</dbReference>
<protein>
    <submittedName>
        <fullName evidence="1">Uncharacterized protein</fullName>
    </submittedName>
</protein>
<comment type="caution">
    <text evidence="1">The sequence shown here is derived from an EMBL/GenBank/DDBJ whole genome shotgun (WGS) entry which is preliminary data.</text>
</comment>
<name>A0A9D9IGF0_9BACT</name>
<feature type="non-terminal residue" evidence="1">
    <location>
        <position position="1"/>
    </location>
</feature>